<reference evidence="3" key="1">
    <citation type="journal article" date="2012" name="Mol. Plant Microbe Interact.">
        <title>A highly conserved effector in Fusarium oxysporum is required for full virulence on Arabidopsis.</title>
        <authorList>
            <person name="Thatcher L.F."/>
            <person name="Gardiner D.M."/>
            <person name="Kazan K."/>
            <person name="Manners J."/>
        </authorList>
    </citation>
    <scope>NUCLEOTIDE SEQUENCE [LARGE SCALE GENOMIC DNA]</scope>
    <source>
        <strain evidence="3">Fo5176</strain>
    </source>
</reference>
<dbReference type="VEuPathDB" id="FungiDB:FOXG_07348"/>
<evidence type="ECO:0000256" key="1">
    <source>
        <dbReference type="SAM" id="MobiDB-lite"/>
    </source>
</evidence>
<dbReference type="VEuPathDB" id="FungiDB:FOXG_16373"/>
<feature type="compositionally biased region" description="Basic and acidic residues" evidence="1">
    <location>
        <begin position="1"/>
        <end position="17"/>
    </location>
</feature>
<evidence type="ECO:0000313" key="2">
    <source>
        <dbReference type="EnsemblFungi" id="FOXG_16373P0"/>
    </source>
</evidence>
<dbReference type="Proteomes" id="UP000002489">
    <property type="component" value="Unassembled WGS sequence"/>
</dbReference>
<evidence type="ECO:0000313" key="3">
    <source>
        <dbReference type="Proteomes" id="UP000002489"/>
    </source>
</evidence>
<reference evidence="2" key="2">
    <citation type="submission" date="2025-05" db="UniProtKB">
        <authorList>
            <consortium name="EnsemblFungi"/>
        </authorList>
    </citation>
    <scope>IDENTIFICATION</scope>
    <source>
        <strain evidence="2">4287 / CBS 123668 / FGSC 9935 / NRRL 34936</strain>
    </source>
</reference>
<feature type="compositionally biased region" description="Pro residues" evidence="1">
    <location>
        <begin position="146"/>
        <end position="155"/>
    </location>
</feature>
<feature type="region of interest" description="Disordered" evidence="1">
    <location>
        <begin position="1"/>
        <end position="156"/>
    </location>
</feature>
<dbReference type="EnsemblFungi" id="FOXG_06787T0">
    <property type="protein sequence ID" value="FOXG_06787P0"/>
    <property type="gene ID" value="FOXG_06787"/>
</dbReference>
<dbReference type="VEuPathDB" id="FungiDB:FOXG_06474"/>
<proteinExistence type="predicted"/>
<dbReference type="EnsemblFungi" id="FOXG_16373T0">
    <property type="protein sequence ID" value="FOXG_16373P0"/>
    <property type="gene ID" value="FOXG_16373"/>
</dbReference>
<dbReference type="AlphaFoldDB" id="A0A0C4BL33"/>
<gene>
    <name evidence="2" type="primary">28948602</name>
</gene>
<accession>A0A0C4BL33</accession>
<dbReference type="EnsemblFungi" id="FOXG_07348T0">
    <property type="protein sequence ID" value="FOXG_07348P0"/>
    <property type="gene ID" value="FOXG_07348"/>
</dbReference>
<name>A0A0C4BL33_FUSOF</name>
<organism evidence="2 3">
    <name type="scientific">Fusarium oxysporum (strain Fo5176)</name>
    <name type="common">Fusarium vascular wilt</name>
    <dbReference type="NCBI Taxonomy" id="660025"/>
    <lineage>
        <taxon>Eukaryota</taxon>
        <taxon>Fungi</taxon>
        <taxon>Dikarya</taxon>
        <taxon>Ascomycota</taxon>
        <taxon>Pezizomycotina</taxon>
        <taxon>Sordariomycetes</taxon>
        <taxon>Hypocreomycetidae</taxon>
        <taxon>Hypocreales</taxon>
        <taxon>Nectriaceae</taxon>
        <taxon>Fusarium</taxon>
        <taxon>Fusarium oxysporum species complex</taxon>
    </lineage>
</organism>
<dbReference type="STRING" id="426428.A0A0C4BL33"/>
<feature type="region of interest" description="Disordered" evidence="1">
    <location>
        <begin position="296"/>
        <end position="317"/>
    </location>
</feature>
<dbReference type="VEuPathDB" id="FungiDB:FOXG_06787"/>
<protein>
    <submittedName>
        <fullName evidence="2">Uncharacterized protein</fullName>
    </submittedName>
</protein>
<feature type="compositionally biased region" description="Pro residues" evidence="1">
    <location>
        <begin position="94"/>
        <end position="105"/>
    </location>
</feature>
<feature type="compositionally biased region" description="Basic and acidic residues" evidence="1">
    <location>
        <begin position="125"/>
        <end position="137"/>
    </location>
</feature>
<dbReference type="EnsemblFungi" id="FOXG_06474T0">
    <property type="protein sequence ID" value="FOXG_06474P0"/>
    <property type="gene ID" value="FOXG_06474"/>
</dbReference>
<sequence>MISFVEFRKPADDHEPSNRQSLPPVPEAIQGTKPGHYPPRPPSSIQLGLSLPSPFGPASRSFPEAEKHFSLQPRHTVSPFPPRQDALPAFSHTPGPPFTNRPLPSPVSDRRQRFSAKPEILTQHRRPEQQKPPELHHSLNGVYAHSPPPLPPPAPAAYQPGQLSPRQMPLPACMSYPRHAVPTHVPGLCDPRAPPHAEEADYATRALYDATVRIYFENWSYQDSLSRIGSSSRMLFNFVEAYSRTAGEQHGAHLIPERLPTEQEVSDMLSNIDIIKRSLEQVRDLVQTSIQNERTCEGAKLKGPNEEEHDVPSHRDAMKPQYGMTEVKKRQRVRPVTRGKQDKAHVNVGSVRFHLADAIAATESTPLNGDADLMEGGRCAMHAASTMQNC</sequence>